<feature type="domain" description="Flavin reductase like" evidence="1">
    <location>
        <begin position="13"/>
        <end position="80"/>
    </location>
</feature>
<accession>A0A402ABN4</accession>
<dbReference type="Proteomes" id="UP000287188">
    <property type="component" value="Unassembled WGS sequence"/>
</dbReference>
<sequence>MSWQGNSAALITKNPNKLAGIDYSMQQNIYPVLHDALSWVACAVRNTVPAGDSTLVIAEVIEAGIQAEGNSLTMNEAGFRHAG</sequence>
<dbReference type="AlphaFoldDB" id="A0A402ABN4"/>
<protein>
    <recommendedName>
        <fullName evidence="1">Flavin reductase like domain-containing protein</fullName>
    </recommendedName>
</protein>
<evidence type="ECO:0000259" key="1">
    <source>
        <dbReference type="Pfam" id="PF01613"/>
    </source>
</evidence>
<dbReference type="InterPro" id="IPR002563">
    <property type="entry name" value="Flavin_Rdtase-like_dom"/>
</dbReference>
<proteinExistence type="predicted"/>
<gene>
    <name evidence="2" type="ORF">KDK_03060</name>
</gene>
<dbReference type="EMBL" id="BIFS01000001">
    <property type="protein sequence ID" value="GCE16506.1"/>
    <property type="molecule type" value="Genomic_DNA"/>
</dbReference>
<dbReference type="GO" id="GO:0016646">
    <property type="term" value="F:oxidoreductase activity, acting on the CH-NH group of donors, NAD or NADP as acceptor"/>
    <property type="evidence" value="ECO:0007669"/>
    <property type="project" value="UniProtKB-ARBA"/>
</dbReference>
<reference evidence="3" key="1">
    <citation type="submission" date="2018-12" db="EMBL/GenBank/DDBJ databases">
        <title>Tengunoibacter tsumagoiensis gen. nov., sp. nov., Dictyobacter kobayashii sp. nov., D. alpinus sp. nov., and D. joshuensis sp. nov. and description of Dictyobacteraceae fam. nov. within the order Ktedonobacterales isolated from Tengu-no-mugimeshi.</title>
        <authorList>
            <person name="Wang C.M."/>
            <person name="Zheng Y."/>
            <person name="Sakai Y."/>
            <person name="Toyoda A."/>
            <person name="Minakuchi Y."/>
            <person name="Abe K."/>
            <person name="Yokota A."/>
            <person name="Yabe S."/>
        </authorList>
    </citation>
    <scope>NUCLEOTIDE SEQUENCE [LARGE SCALE GENOMIC DNA]</scope>
    <source>
        <strain evidence="3">Uno11</strain>
    </source>
</reference>
<evidence type="ECO:0000313" key="2">
    <source>
        <dbReference type="EMBL" id="GCE16506.1"/>
    </source>
</evidence>
<evidence type="ECO:0000313" key="3">
    <source>
        <dbReference type="Proteomes" id="UP000287188"/>
    </source>
</evidence>
<comment type="caution">
    <text evidence="2">The sequence shown here is derived from an EMBL/GenBank/DDBJ whole genome shotgun (WGS) entry which is preliminary data.</text>
</comment>
<dbReference type="Gene3D" id="2.30.110.10">
    <property type="entry name" value="Electron Transport, Fmn-binding Protein, Chain A"/>
    <property type="match status" value="1"/>
</dbReference>
<dbReference type="GO" id="GO:0010181">
    <property type="term" value="F:FMN binding"/>
    <property type="evidence" value="ECO:0007669"/>
    <property type="project" value="InterPro"/>
</dbReference>
<keyword evidence="3" id="KW-1185">Reference proteome</keyword>
<dbReference type="InterPro" id="IPR012349">
    <property type="entry name" value="Split_barrel_FMN-bd"/>
</dbReference>
<dbReference type="SUPFAM" id="SSF50475">
    <property type="entry name" value="FMN-binding split barrel"/>
    <property type="match status" value="1"/>
</dbReference>
<dbReference type="Pfam" id="PF01613">
    <property type="entry name" value="Flavin_Reduct"/>
    <property type="match status" value="1"/>
</dbReference>
<organism evidence="2 3">
    <name type="scientific">Dictyobacter kobayashii</name>
    <dbReference type="NCBI Taxonomy" id="2014872"/>
    <lineage>
        <taxon>Bacteria</taxon>
        <taxon>Bacillati</taxon>
        <taxon>Chloroflexota</taxon>
        <taxon>Ktedonobacteria</taxon>
        <taxon>Ktedonobacterales</taxon>
        <taxon>Dictyobacteraceae</taxon>
        <taxon>Dictyobacter</taxon>
    </lineage>
</organism>
<name>A0A402ABN4_9CHLR</name>